<sequence length="116" mass="14196">MDYKYRLNETMGKSWKIKLMINDIFNTARKNHFIVGYESLKYKNFLILVLLNVHYAIVSTQLNLNTKERVLAIKRKIDYNYYRQHSVLIKTVTIYNYNFQNYNYKIIFFNKNFFVP</sequence>
<dbReference type="EMBL" id="AZJH01000001">
    <property type="protein sequence ID" value="ETD29894.1"/>
    <property type="molecule type" value="Genomic_DNA"/>
</dbReference>
<evidence type="ECO:0000313" key="1">
    <source>
        <dbReference type="EMBL" id="ETD29894.1"/>
    </source>
</evidence>
<accession>V8CRB4</accession>
<reference evidence="1 2" key="1">
    <citation type="submission" date="2013-10" db="EMBL/GenBank/DDBJ databases">
        <title>The Genome Sequence of Prevotella nigrescens CC14M.</title>
        <authorList>
            <consortium name="The Broad Institute Genomics Platform"/>
            <person name="Earl A."/>
            <person name="Allen-Vercoe E."/>
            <person name="Daigneault M."/>
            <person name="Young S.K."/>
            <person name="Zeng Q."/>
            <person name="Gargeya S."/>
            <person name="Fitzgerald M."/>
            <person name="Abouelleil A."/>
            <person name="Alvarado L."/>
            <person name="Chapman S.B."/>
            <person name="Gainer-Dewar J."/>
            <person name="Goldberg J."/>
            <person name="Griggs A."/>
            <person name="Gujja S."/>
            <person name="Hansen M."/>
            <person name="Howarth C."/>
            <person name="Imamovic A."/>
            <person name="Ireland A."/>
            <person name="Larimer J."/>
            <person name="McCowan C."/>
            <person name="Murphy C."/>
            <person name="Pearson M."/>
            <person name="Poon T.W."/>
            <person name="Priest M."/>
            <person name="Roberts A."/>
            <person name="Saif S."/>
            <person name="Shea T."/>
            <person name="Sykes S."/>
            <person name="Wortman J."/>
            <person name="Nusbaum C."/>
            <person name="Birren B."/>
        </authorList>
    </citation>
    <scope>NUCLEOTIDE SEQUENCE [LARGE SCALE GENOMIC DNA]</scope>
    <source>
        <strain evidence="1 2">CC14M</strain>
    </source>
</reference>
<dbReference type="HOGENOM" id="CLU_2094626_0_0_10"/>
<organism evidence="1 2">
    <name type="scientific">Prevotella nigrescens CC14M</name>
    <dbReference type="NCBI Taxonomy" id="1073366"/>
    <lineage>
        <taxon>Bacteria</taxon>
        <taxon>Pseudomonadati</taxon>
        <taxon>Bacteroidota</taxon>
        <taxon>Bacteroidia</taxon>
        <taxon>Bacteroidales</taxon>
        <taxon>Prevotellaceae</taxon>
        <taxon>Prevotella</taxon>
    </lineage>
</organism>
<comment type="caution">
    <text evidence="1">The sequence shown here is derived from an EMBL/GenBank/DDBJ whole genome shotgun (WGS) entry which is preliminary data.</text>
</comment>
<proteinExistence type="predicted"/>
<gene>
    <name evidence="1" type="ORF">HMPREF1173_00076</name>
</gene>
<dbReference type="AlphaFoldDB" id="V8CRB4"/>
<dbReference type="Proteomes" id="UP000018727">
    <property type="component" value="Unassembled WGS sequence"/>
</dbReference>
<name>V8CRB4_9BACT</name>
<protein>
    <submittedName>
        <fullName evidence="1">Uncharacterized protein</fullName>
    </submittedName>
</protein>
<evidence type="ECO:0000313" key="2">
    <source>
        <dbReference type="Proteomes" id="UP000018727"/>
    </source>
</evidence>
<keyword evidence="2" id="KW-1185">Reference proteome</keyword>